<sequence>MIIGSQIKRLRRGTGINQKTFAFNIGLSPVHYCAIENNKQTPTIKVLEKIAIATDTQLVITFIDKE</sequence>
<evidence type="ECO:0000259" key="1">
    <source>
        <dbReference type="PROSITE" id="PS50943"/>
    </source>
</evidence>
<dbReference type="Pfam" id="PF01381">
    <property type="entry name" value="HTH_3"/>
    <property type="match status" value="1"/>
</dbReference>
<feature type="domain" description="HTH cro/C1-type" evidence="1">
    <location>
        <begin position="7"/>
        <end position="62"/>
    </location>
</feature>
<dbReference type="InterPro" id="IPR010982">
    <property type="entry name" value="Lambda_DNA-bd_dom_sf"/>
</dbReference>
<reference evidence="2" key="1">
    <citation type="submission" date="2020-03" db="EMBL/GenBank/DDBJ databases">
        <title>The deep terrestrial virosphere.</title>
        <authorList>
            <person name="Holmfeldt K."/>
            <person name="Nilsson E."/>
            <person name="Simone D."/>
            <person name="Lopez-Fernandez M."/>
            <person name="Wu X."/>
            <person name="de Brujin I."/>
            <person name="Lundin D."/>
            <person name="Andersson A."/>
            <person name="Bertilsson S."/>
            <person name="Dopson M."/>
        </authorList>
    </citation>
    <scope>NUCLEOTIDE SEQUENCE</scope>
    <source>
        <strain evidence="2">MM171B00233</strain>
    </source>
</reference>
<evidence type="ECO:0000313" key="2">
    <source>
        <dbReference type="EMBL" id="QJB04563.1"/>
    </source>
</evidence>
<dbReference type="EMBL" id="MT143885">
    <property type="protein sequence ID" value="QJB04563.1"/>
    <property type="molecule type" value="Genomic_DNA"/>
</dbReference>
<dbReference type="CDD" id="cd00093">
    <property type="entry name" value="HTH_XRE"/>
    <property type="match status" value="1"/>
</dbReference>
<dbReference type="SMART" id="SM00530">
    <property type="entry name" value="HTH_XRE"/>
    <property type="match status" value="1"/>
</dbReference>
<accession>A0A6M3MFZ7</accession>
<dbReference type="AlphaFoldDB" id="A0A6M3MFZ7"/>
<name>A0A6M3MFZ7_9ZZZZ</name>
<dbReference type="PROSITE" id="PS50943">
    <property type="entry name" value="HTH_CROC1"/>
    <property type="match status" value="1"/>
</dbReference>
<gene>
    <name evidence="2" type="ORF">MM171B00233_0003</name>
</gene>
<organism evidence="2">
    <name type="scientific">viral metagenome</name>
    <dbReference type="NCBI Taxonomy" id="1070528"/>
    <lineage>
        <taxon>unclassified sequences</taxon>
        <taxon>metagenomes</taxon>
        <taxon>organismal metagenomes</taxon>
    </lineage>
</organism>
<proteinExistence type="predicted"/>
<protein>
    <submittedName>
        <fullName evidence="2">Putative DNA binding, helix-turn-helix domain containing protein</fullName>
    </submittedName>
</protein>
<dbReference type="InterPro" id="IPR001387">
    <property type="entry name" value="Cro/C1-type_HTH"/>
</dbReference>
<dbReference type="SUPFAM" id="SSF47413">
    <property type="entry name" value="lambda repressor-like DNA-binding domains"/>
    <property type="match status" value="1"/>
</dbReference>
<dbReference type="GO" id="GO:0003677">
    <property type="term" value="F:DNA binding"/>
    <property type="evidence" value="ECO:0007669"/>
    <property type="project" value="InterPro"/>
</dbReference>
<dbReference type="Gene3D" id="1.10.260.40">
    <property type="entry name" value="lambda repressor-like DNA-binding domains"/>
    <property type="match status" value="1"/>
</dbReference>